<dbReference type="CDD" id="cd01392">
    <property type="entry name" value="HTH_LacI"/>
    <property type="match status" value="1"/>
</dbReference>
<dbReference type="GO" id="GO:0003700">
    <property type="term" value="F:DNA-binding transcription factor activity"/>
    <property type="evidence" value="ECO:0007669"/>
    <property type="project" value="TreeGrafter"/>
</dbReference>
<name>A0A1I1MMB0_9GAMM</name>
<reference evidence="6" key="1">
    <citation type="submission" date="2016-10" db="EMBL/GenBank/DDBJ databases">
        <authorList>
            <person name="Varghese N."/>
            <person name="Submissions S."/>
        </authorList>
    </citation>
    <scope>NUCLEOTIDE SEQUENCE [LARGE SCALE GENOMIC DNA]</scope>
    <source>
        <strain evidence="6">DSM 23439</strain>
    </source>
</reference>
<protein>
    <submittedName>
        <fullName evidence="5">Transcriptional regulator, LacI family</fullName>
    </submittedName>
</protein>
<dbReference type="OrthoDB" id="5171752at2"/>
<evidence type="ECO:0000256" key="3">
    <source>
        <dbReference type="ARBA" id="ARBA00023163"/>
    </source>
</evidence>
<dbReference type="EMBL" id="FOLY01000007">
    <property type="protein sequence ID" value="SFC86521.1"/>
    <property type="molecule type" value="Genomic_DNA"/>
</dbReference>
<dbReference type="PANTHER" id="PTHR30146">
    <property type="entry name" value="LACI-RELATED TRANSCRIPTIONAL REPRESSOR"/>
    <property type="match status" value="1"/>
</dbReference>
<keyword evidence="6" id="KW-1185">Reference proteome</keyword>
<dbReference type="InterPro" id="IPR010982">
    <property type="entry name" value="Lambda_DNA-bd_dom_sf"/>
</dbReference>
<accession>A0A1I1MMB0</accession>
<dbReference type="STRING" id="402385.SAMN05421848_3055"/>
<proteinExistence type="predicted"/>
<dbReference type="PROSITE" id="PS50932">
    <property type="entry name" value="HTH_LACI_2"/>
    <property type="match status" value="1"/>
</dbReference>
<dbReference type="InterPro" id="IPR000843">
    <property type="entry name" value="HTH_LacI"/>
</dbReference>
<evidence type="ECO:0000313" key="5">
    <source>
        <dbReference type="EMBL" id="SFC86521.1"/>
    </source>
</evidence>
<keyword evidence="3" id="KW-0804">Transcription</keyword>
<dbReference type="PANTHER" id="PTHR30146:SF138">
    <property type="entry name" value="TRANSCRIPTIONAL REGULATORY PROTEIN"/>
    <property type="match status" value="1"/>
</dbReference>
<dbReference type="SUPFAM" id="SSF53822">
    <property type="entry name" value="Periplasmic binding protein-like I"/>
    <property type="match status" value="1"/>
</dbReference>
<dbReference type="SMART" id="SM00354">
    <property type="entry name" value="HTH_LACI"/>
    <property type="match status" value="1"/>
</dbReference>
<keyword evidence="1" id="KW-0805">Transcription regulation</keyword>
<dbReference type="Pfam" id="PF13377">
    <property type="entry name" value="Peripla_BP_3"/>
    <property type="match status" value="1"/>
</dbReference>
<gene>
    <name evidence="5" type="ORF">SAMN05421848_3055</name>
</gene>
<dbReference type="Gene3D" id="3.40.50.2300">
    <property type="match status" value="2"/>
</dbReference>
<feature type="domain" description="HTH lacI-type" evidence="4">
    <location>
        <begin position="15"/>
        <end position="70"/>
    </location>
</feature>
<keyword evidence="2" id="KW-0238">DNA-binding</keyword>
<dbReference type="Proteomes" id="UP000199046">
    <property type="component" value="Unassembled WGS sequence"/>
</dbReference>
<dbReference type="AlphaFoldDB" id="A0A1I1MMB0"/>
<sequence length="363" mass="38686">MFGAKPHVSRRRRPTTLKSVAAYLGVSTATVSNAFNRPDQLSPSRREEILAAASALGYDGPSNRGRTLRTGRTNIIGVMLSDGLGYSLDDSVASRFLAGIAEVLDASGHHLLLLTGAGRTDRQGPTLNGVADGYLIYGSIPEEGTLALLRHQHQPLVTVDIRLPGLSSVQINHRAAALTIARHALAGGAKRPAVVALRMTLDAPGGRLARQGHWSQPNAVAIERLAGFDQALFEAGFNTADIPLYNVDGNTFEAAAPVIETLLDETSSDLLLCMSDRLALTALSLAEQRGISVPDQLWLTGFDGIAEGQRRRPMLTTIHQDSHAKGVTAARMVIGECLEHDVEQPVWLIYGDTCPPGADVPSS</sequence>
<dbReference type="Pfam" id="PF00356">
    <property type="entry name" value="LacI"/>
    <property type="match status" value="1"/>
</dbReference>
<organism evidence="5 6">
    <name type="scientific">Kushneria avicenniae</name>
    <dbReference type="NCBI Taxonomy" id="402385"/>
    <lineage>
        <taxon>Bacteria</taxon>
        <taxon>Pseudomonadati</taxon>
        <taxon>Pseudomonadota</taxon>
        <taxon>Gammaproteobacteria</taxon>
        <taxon>Oceanospirillales</taxon>
        <taxon>Halomonadaceae</taxon>
        <taxon>Kushneria</taxon>
    </lineage>
</organism>
<dbReference type="Gene3D" id="1.10.260.40">
    <property type="entry name" value="lambda repressor-like DNA-binding domains"/>
    <property type="match status" value="1"/>
</dbReference>
<dbReference type="InterPro" id="IPR028082">
    <property type="entry name" value="Peripla_BP_I"/>
</dbReference>
<evidence type="ECO:0000256" key="2">
    <source>
        <dbReference type="ARBA" id="ARBA00023125"/>
    </source>
</evidence>
<dbReference type="SUPFAM" id="SSF47413">
    <property type="entry name" value="lambda repressor-like DNA-binding domains"/>
    <property type="match status" value="1"/>
</dbReference>
<evidence type="ECO:0000256" key="1">
    <source>
        <dbReference type="ARBA" id="ARBA00023015"/>
    </source>
</evidence>
<dbReference type="CDD" id="cd06279">
    <property type="entry name" value="PBP1_LacI-like"/>
    <property type="match status" value="1"/>
</dbReference>
<evidence type="ECO:0000313" key="6">
    <source>
        <dbReference type="Proteomes" id="UP000199046"/>
    </source>
</evidence>
<dbReference type="InterPro" id="IPR046335">
    <property type="entry name" value="LacI/GalR-like_sensor"/>
</dbReference>
<dbReference type="GO" id="GO:0000976">
    <property type="term" value="F:transcription cis-regulatory region binding"/>
    <property type="evidence" value="ECO:0007669"/>
    <property type="project" value="TreeGrafter"/>
</dbReference>
<evidence type="ECO:0000259" key="4">
    <source>
        <dbReference type="PROSITE" id="PS50932"/>
    </source>
</evidence>